<gene>
    <name evidence="2" type="ORF">SAMN06295920_101500</name>
</gene>
<evidence type="ECO:0000313" key="3">
    <source>
        <dbReference type="Proteomes" id="UP000189818"/>
    </source>
</evidence>
<feature type="chain" id="PRO_5012436808" description="UrcA family protein" evidence="1">
    <location>
        <begin position="18"/>
        <end position="145"/>
    </location>
</feature>
<keyword evidence="3" id="KW-1185">Reference proteome</keyword>
<feature type="signal peptide" evidence="1">
    <location>
        <begin position="1"/>
        <end position="17"/>
    </location>
</feature>
<dbReference type="RefSeq" id="WP_079646433.1">
    <property type="nucleotide sequence ID" value="NZ_FUYM01000001.1"/>
</dbReference>
<dbReference type="Proteomes" id="UP000189818">
    <property type="component" value="Unassembled WGS sequence"/>
</dbReference>
<evidence type="ECO:0000256" key="1">
    <source>
        <dbReference type="SAM" id="SignalP"/>
    </source>
</evidence>
<evidence type="ECO:0008006" key="4">
    <source>
        <dbReference type="Google" id="ProtNLM"/>
    </source>
</evidence>
<reference evidence="3" key="1">
    <citation type="submission" date="2017-02" db="EMBL/GenBank/DDBJ databases">
        <authorList>
            <person name="Varghese N."/>
            <person name="Submissions S."/>
        </authorList>
    </citation>
    <scope>NUCLEOTIDE SEQUENCE [LARGE SCALE GENOMIC DNA]</scope>
    <source>
        <strain evidence="3">UM2</strain>
    </source>
</reference>
<organism evidence="2 3">
    <name type="scientific">Rhizorhabdus histidinilytica</name>
    <dbReference type="NCBI Taxonomy" id="439228"/>
    <lineage>
        <taxon>Bacteria</taxon>
        <taxon>Pseudomonadati</taxon>
        <taxon>Pseudomonadota</taxon>
        <taxon>Alphaproteobacteria</taxon>
        <taxon>Sphingomonadales</taxon>
        <taxon>Sphingomonadaceae</taxon>
        <taxon>Rhizorhabdus</taxon>
    </lineage>
</organism>
<proteinExistence type="predicted"/>
<accession>A0A1T5A274</accession>
<protein>
    <recommendedName>
        <fullName evidence="4">UrcA family protein</fullName>
    </recommendedName>
</protein>
<dbReference type="STRING" id="439228.SAMN06295920_101500"/>
<dbReference type="EMBL" id="FUYM01000001">
    <property type="protein sequence ID" value="SKB29102.1"/>
    <property type="molecule type" value="Genomic_DNA"/>
</dbReference>
<sequence length="145" mass="15341">MTMMMLLGALTASLAGADGGHLHRTTIEHRGSPVTIDYRATTALSTRQTGMSPPTRTGGVVRCAWIARVAVERRLGGADGLSRVVDTGLQLKGSQPGTCSAAKKAIERQVAERGDEVRRHVLAVVERDRATLLAELEAAARPNAS</sequence>
<name>A0A1T5A274_9SPHN</name>
<evidence type="ECO:0000313" key="2">
    <source>
        <dbReference type="EMBL" id="SKB29102.1"/>
    </source>
</evidence>
<dbReference type="AlphaFoldDB" id="A0A1T5A274"/>
<keyword evidence="1" id="KW-0732">Signal</keyword>
<dbReference type="OrthoDB" id="7506756at2"/>